<keyword evidence="4" id="KW-1185">Reference proteome</keyword>
<name>A0A9Q1H9F4_HOLLE</name>
<organism evidence="3 4">
    <name type="scientific">Holothuria leucospilota</name>
    <name type="common">Black long sea cucumber</name>
    <name type="synonym">Mertensiothuria leucospilota</name>
    <dbReference type="NCBI Taxonomy" id="206669"/>
    <lineage>
        <taxon>Eukaryota</taxon>
        <taxon>Metazoa</taxon>
        <taxon>Echinodermata</taxon>
        <taxon>Eleutherozoa</taxon>
        <taxon>Echinozoa</taxon>
        <taxon>Holothuroidea</taxon>
        <taxon>Aspidochirotacea</taxon>
        <taxon>Aspidochirotida</taxon>
        <taxon>Holothuriidae</taxon>
        <taxon>Holothuria</taxon>
    </lineage>
</organism>
<feature type="region of interest" description="Disordered" evidence="1">
    <location>
        <begin position="1"/>
        <end position="21"/>
    </location>
</feature>
<reference evidence="3" key="1">
    <citation type="submission" date="2021-10" db="EMBL/GenBank/DDBJ databases">
        <title>Tropical sea cucumber genome reveals ecological adaptation and Cuvierian tubules defense mechanism.</title>
        <authorList>
            <person name="Chen T."/>
        </authorList>
    </citation>
    <scope>NUCLEOTIDE SEQUENCE</scope>
    <source>
        <strain evidence="3">Nanhai2018</strain>
        <tissue evidence="3">Muscle</tissue>
    </source>
</reference>
<dbReference type="GO" id="GO:0061564">
    <property type="term" value="P:axon development"/>
    <property type="evidence" value="ECO:0007669"/>
    <property type="project" value="TreeGrafter"/>
</dbReference>
<dbReference type="SMART" id="SM00353">
    <property type="entry name" value="HLH"/>
    <property type="match status" value="1"/>
</dbReference>
<dbReference type="GO" id="GO:0005634">
    <property type="term" value="C:nucleus"/>
    <property type="evidence" value="ECO:0007669"/>
    <property type="project" value="TreeGrafter"/>
</dbReference>
<gene>
    <name evidence="3" type="ORF">HOLleu_18421</name>
</gene>
<evidence type="ECO:0000256" key="1">
    <source>
        <dbReference type="SAM" id="MobiDB-lite"/>
    </source>
</evidence>
<dbReference type="PANTHER" id="PTHR19290:SF163">
    <property type="entry name" value="BASIC HELIX-LOOP-HELIX NEURAL TRANSCRIPTION FACTOR TAP"/>
    <property type="match status" value="1"/>
</dbReference>
<feature type="compositionally biased region" description="Basic and acidic residues" evidence="1">
    <location>
        <begin position="1"/>
        <end position="10"/>
    </location>
</feature>
<dbReference type="GO" id="GO:0045944">
    <property type="term" value="P:positive regulation of transcription by RNA polymerase II"/>
    <property type="evidence" value="ECO:0007669"/>
    <property type="project" value="TreeGrafter"/>
</dbReference>
<dbReference type="PANTHER" id="PTHR19290">
    <property type="entry name" value="BASIC HELIX-LOOP-HELIX PROTEIN NEUROGENIN-RELATED"/>
    <property type="match status" value="1"/>
</dbReference>
<dbReference type="PROSITE" id="PS50888">
    <property type="entry name" value="BHLH"/>
    <property type="match status" value="1"/>
</dbReference>
<dbReference type="GO" id="GO:0007423">
    <property type="term" value="P:sensory organ development"/>
    <property type="evidence" value="ECO:0007669"/>
    <property type="project" value="TreeGrafter"/>
</dbReference>
<dbReference type="InterPro" id="IPR036638">
    <property type="entry name" value="HLH_DNA-bd_sf"/>
</dbReference>
<dbReference type="CDD" id="cd11390">
    <property type="entry name" value="bHLH_TS"/>
    <property type="match status" value="1"/>
</dbReference>
<feature type="domain" description="BHLH" evidence="2">
    <location>
        <begin position="204"/>
        <end position="263"/>
    </location>
</feature>
<protein>
    <submittedName>
        <fullName evidence="3">Class A basic helix-loop-helix protein 15</fullName>
    </submittedName>
</protein>
<dbReference type="InterPro" id="IPR011598">
    <property type="entry name" value="bHLH_dom"/>
</dbReference>
<dbReference type="GO" id="GO:0070888">
    <property type="term" value="F:E-box binding"/>
    <property type="evidence" value="ECO:0007669"/>
    <property type="project" value="TreeGrafter"/>
</dbReference>
<feature type="compositionally biased region" description="Low complexity" evidence="1">
    <location>
        <begin position="169"/>
        <end position="179"/>
    </location>
</feature>
<evidence type="ECO:0000313" key="3">
    <source>
        <dbReference type="EMBL" id="KAJ8037575.1"/>
    </source>
</evidence>
<dbReference type="GO" id="GO:0000981">
    <property type="term" value="F:DNA-binding transcription factor activity, RNA polymerase II-specific"/>
    <property type="evidence" value="ECO:0007669"/>
    <property type="project" value="TreeGrafter"/>
</dbReference>
<evidence type="ECO:0000259" key="2">
    <source>
        <dbReference type="PROSITE" id="PS50888"/>
    </source>
</evidence>
<feature type="region of interest" description="Disordered" evidence="1">
    <location>
        <begin position="169"/>
        <end position="204"/>
    </location>
</feature>
<dbReference type="EMBL" id="JAIZAY010000008">
    <property type="protein sequence ID" value="KAJ8037575.1"/>
    <property type="molecule type" value="Genomic_DNA"/>
</dbReference>
<comment type="caution">
    <text evidence="3">The sequence shown here is derived from an EMBL/GenBank/DDBJ whole genome shotgun (WGS) entry which is preliminary data.</text>
</comment>
<dbReference type="InterPro" id="IPR050359">
    <property type="entry name" value="bHLH_transcription_factors"/>
</dbReference>
<dbReference type="SUPFAM" id="SSF47459">
    <property type="entry name" value="HLH, helix-loop-helix DNA-binding domain"/>
    <property type="match status" value="1"/>
</dbReference>
<dbReference type="Gene3D" id="4.10.280.10">
    <property type="entry name" value="Helix-loop-helix DNA-binding domain"/>
    <property type="match status" value="1"/>
</dbReference>
<dbReference type="AlphaFoldDB" id="A0A9Q1H9F4"/>
<dbReference type="GO" id="GO:0046983">
    <property type="term" value="F:protein dimerization activity"/>
    <property type="evidence" value="ECO:0007669"/>
    <property type="project" value="InterPro"/>
</dbReference>
<evidence type="ECO:0000313" key="4">
    <source>
        <dbReference type="Proteomes" id="UP001152320"/>
    </source>
</evidence>
<dbReference type="OrthoDB" id="5969565at2759"/>
<proteinExistence type="predicted"/>
<accession>A0A9Q1H9F4</accession>
<sequence length="303" mass="34308">MEVFNHRDGSPRVSDAVPESTTISSDESIISTAFVEATGLTNLQNRDDLPFQSPAISSCQPTWMGDSQTYNQDFTVTGNILTNCAQIGTWVSESATGNFVRNLEESSICPSLDISTKSQDSFQSNESILTDLNNFRYPSSQQVEDSNGNFKDDLSQTFSLHNACSSSSEVSDETVSSNSMKEHVEYHTRSGVTRPYSKRRSSLTKRNRINKRERERMHKLCEAFEKLREILPNRKTLNGTEENNGKMSKICTLMMAQRYIQALQDMLDSTADENTYTNANVYVMSQQQQHQQYVPMQEYGYHS</sequence>
<dbReference type="Pfam" id="PF00010">
    <property type="entry name" value="HLH"/>
    <property type="match status" value="1"/>
</dbReference>
<dbReference type="Proteomes" id="UP001152320">
    <property type="component" value="Chromosome 8"/>
</dbReference>